<reference evidence="4" key="1">
    <citation type="submission" date="2015-02" db="EMBL/GenBank/DDBJ databases">
        <title>Draft Genome of Frankia sp. CpI1-S.</title>
        <authorList>
            <person name="Oshone R.T."/>
            <person name="Ngom M."/>
            <person name="Ghodhbane-Gtari F."/>
            <person name="Gtari M."/>
            <person name="Morris K."/>
            <person name="Thomas K."/>
            <person name="Sen A."/>
            <person name="Tisa L.S."/>
        </authorList>
    </citation>
    <scope>NUCLEOTIDE SEQUENCE [LARGE SCALE GENOMIC DNA]</scope>
    <source>
        <strain evidence="4">CpI1-S</strain>
    </source>
</reference>
<dbReference type="RefSeq" id="WP_044888346.1">
    <property type="nucleotide sequence ID" value="NZ_JYFN01000084.1"/>
</dbReference>
<dbReference type="Proteomes" id="UP000032545">
    <property type="component" value="Unassembled WGS sequence"/>
</dbReference>
<name>A0A0D8B6T2_9ACTN</name>
<dbReference type="AlphaFoldDB" id="A0A0D8B6T2"/>
<evidence type="ECO:0008006" key="5">
    <source>
        <dbReference type="Google" id="ProtNLM"/>
    </source>
</evidence>
<proteinExistence type="predicted"/>
<keyword evidence="2" id="KW-1133">Transmembrane helix</keyword>
<dbReference type="OrthoDB" id="3212150at2"/>
<keyword evidence="4" id="KW-1185">Reference proteome</keyword>
<feature type="transmembrane region" description="Helical" evidence="2">
    <location>
        <begin position="297"/>
        <end position="317"/>
    </location>
</feature>
<accession>A0A0D8B6T2</accession>
<comment type="caution">
    <text evidence="3">The sequence shown here is derived from an EMBL/GenBank/DDBJ whole genome shotgun (WGS) entry which is preliminary data.</text>
</comment>
<feature type="compositionally biased region" description="Low complexity" evidence="1">
    <location>
        <begin position="646"/>
        <end position="662"/>
    </location>
</feature>
<sequence length="669" mass="72223">MVVLGRHVFPPPRVHAHPDQGSGSPPQPPVRTTAATPSAATAGPAYPVYPDEPDRSGEPERGDEPEYRGDGGDAPHDVGDAKRAARAPASPDAPVVLGADTGGGDGPPPRRDRRPLRHLPFAILLAAGVALRAVTAYAYRPAFEFYGDSYAYLRLSTLKAPDPMRPAGYPAFLRLLSFTDSLWWVTVVQHAAGLALGVTLYVLLVHRRVAAPIAALAAAPILLDAYELVIEHYVMAETLFAVLLVAAIVALTWSPRPSVWACGLAGLLLAGAGLVRTIGVALAVLVVGYLVLRRVGWLRFATFVVALAVPLAGYATWFHASHGKYALTGGDAVWMYGRVAPIADCDRLHLSRPQLVLCSPHPVAERPDPSYYVWSVNSPSRRLHVPADERDALLRDFTHQVIRYQFGDYVRMVGGELAHYFRPGRPIGHRDWPDATWRFPTGDEPRFLHNGEPLLGLHGDAPKREVHESAAGFLRGYQRYGFTPGPVLAGMLLLAVVAIAVPARRRAPRLGVRGARARRRWHDQTVEHRRLRADTALLAAAGVMILVVPAATVCFDYRYLLPVLVLIPPAAALATRRLALVRRSRRAPDEITRTSLWAPAVPEPTLPGPASTGGPSPIGPSPIGPSLTEKSATRRAGQDHLDPAGPATRPADTGDAAAAGTTVRRRHRR</sequence>
<evidence type="ECO:0000313" key="4">
    <source>
        <dbReference type="Proteomes" id="UP000032545"/>
    </source>
</evidence>
<gene>
    <name evidence="3" type="ORF">FF36_05921</name>
</gene>
<feature type="compositionally biased region" description="Basic and acidic residues" evidence="1">
    <location>
        <begin position="52"/>
        <end position="83"/>
    </location>
</feature>
<protein>
    <recommendedName>
        <fullName evidence="5">Dolichyl-phosphate-mannose-protein mannosyltransferase</fullName>
    </recommendedName>
</protein>
<feature type="transmembrane region" description="Helical" evidence="2">
    <location>
        <begin position="559"/>
        <end position="579"/>
    </location>
</feature>
<feature type="transmembrane region" description="Helical" evidence="2">
    <location>
        <begin position="119"/>
        <end position="139"/>
    </location>
</feature>
<keyword evidence="2" id="KW-0812">Transmembrane</keyword>
<dbReference type="PATRIC" id="fig|1502723.3.peg.6713"/>
<evidence type="ECO:0000313" key="3">
    <source>
        <dbReference type="EMBL" id="KJE19800.1"/>
    </source>
</evidence>
<organism evidence="3 4">
    <name type="scientific">Frankia torreyi</name>
    <dbReference type="NCBI Taxonomy" id="1856"/>
    <lineage>
        <taxon>Bacteria</taxon>
        <taxon>Bacillati</taxon>
        <taxon>Actinomycetota</taxon>
        <taxon>Actinomycetes</taxon>
        <taxon>Frankiales</taxon>
        <taxon>Frankiaceae</taxon>
        <taxon>Frankia</taxon>
    </lineage>
</organism>
<evidence type="ECO:0000256" key="2">
    <source>
        <dbReference type="SAM" id="Phobius"/>
    </source>
</evidence>
<feature type="compositionally biased region" description="Low complexity" evidence="1">
    <location>
        <begin position="20"/>
        <end position="46"/>
    </location>
</feature>
<feature type="region of interest" description="Disordered" evidence="1">
    <location>
        <begin position="1"/>
        <end position="113"/>
    </location>
</feature>
<feature type="transmembrane region" description="Helical" evidence="2">
    <location>
        <begin position="265"/>
        <end position="291"/>
    </location>
</feature>
<feature type="transmembrane region" description="Helical" evidence="2">
    <location>
        <begin position="535"/>
        <end position="553"/>
    </location>
</feature>
<feature type="region of interest" description="Disordered" evidence="1">
    <location>
        <begin position="593"/>
        <end position="669"/>
    </location>
</feature>
<keyword evidence="2" id="KW-0472">Membrane</keyword>
<dbReference type="EMBL" id="JYFN01000084">
    <property type="protein sequence ID" value="KJE19800.1"/>
    <property type="molecule type" value="Genomic_DNA"/>
</dbReference>
<reference evidence="3 4" key="2">
    <citation type="journal article" date="2016" name="Genome Announc.">
        <title>Permanent Draft Genome Sequences for Two Variants of Frankia sp. Strain CpI1, the First Frankia Strain Isolated from Root Nodules of Comptonia peregrina.</title>
        <authorList>
            <person name="Oshone R."/>
            <person name="Hurst S.G.IV."/>
            <person name="Abebe-Akele F."/>
            <person name="Simpson S."/>
            <person name="Morris K."/>
            <person name="Thomas W.K."/>
            <person name="Tisa L.S."/>
        </authorList>
    </citation>
    <scope>NUCLEOTIDE SEQUENCE [LARGE SCALE GENOMIC DNA]</scope>
    <source>
        <strain evidence="4">CpI1-S</strain>
    </source>
</reference>
<feature type="transmembrane region" description="Helical" evidence="2">
    <location>
        <begin position="232"/>
        <end position="253"/>
    </location>
</feature>
<evidence type="ECO:0000256" key="1">
    <source>
        <dbReference type="SAM" id="MobiDB-lite"/>
    </source>
</evidence>
<feature type="transmembrane region" description="Helical" evidence="2">
    <location>
        <begin position="182"/>
        <end position="204"/>
    </location>
</feature>